<accession>A0A7R8UHU2</accession>
<keyword evidence="6" id="KW-1185">Reference proteome</keyword>
<dbReference type="OrthoDB" id="5835829at2759"/>
<keyword evidence="4" id="KW-0812">Transmembrane</keyword>
<dbReference type="Pfam" id="PF00201">
    <property type="entry name" value="UDPGT"/>
    <property type="match status" value="2"/>
</dbReference>
<proteinExistence type="inferred from homology"/>
<protein>
    <recommendedName>
        <fullName evidence="7">UDP-glycosyltransferase</fullName>
    </recommendedName>
</protein>
<evidence type="ECO:0000313" key="6">
    <source>
        <dbReference type="Proteomes" id="UP000594454"/>
    </source>
</evidence>
<evidence type="ECO:0000313" key="5">
    <source>
        <dbReference type="EMBL" id="CAD7081071.1"/>
    </source>
</evidence>
<dbReference type="InterPro" id="IPR050271">
    <property type="entry name" value="UDP-glycosyltransferase"/>
</dbReference>
<dbReference type="AlphaFoldDB" id="A0A7R8UHU2"/>
<sequence length="912" mass="103278">MAKSHFIVGSALMKGLAEKGHDVSVISPFPLKKPLKNYRDIPTTTIVEVTKDLMNSVLDSRKKSTLESFTSIFEMGEMITNVTLQERTIQDLLKSNEKFDIVIMEVFMNEAMLGLANHLKAPVIGVSTFGASLWVCEMVGSPSPISYVPSPFSNLPDNMDFMQRLTNLAMVTVERLIYDYYHIPKQVALYKKYFPNAKPSLPDLIRNVSLVLLNTHFSLSYPRPYAINMVEVGGMHLNRVKKPLPADLQEFLDSAKEGAIYFSMGSNIKGKTLDMDKVKAIIGVFRSLKQKVLWKWEDDVLPSKTSNIKISPWFPQDDVLAHPNVKLFITHGGLLSTTEAIYHGVPIVAIPIFGDQPLNAARAEKAGFARVLSYDGLTEDLLREAVLDILNNNKYERNVKKISNLYRDQPTNPLDKAIYWVEYVARHKGAVHMHSAGQELNFIQYHNLDLFATIIIVLVIFLYLSKKVFRLVCMMNTVLDMRKMSTLESFTSIFEMGEMITNVTLQERIIQDLMKSNEKFDVVIVEVFMNEALLGLANHLKAPVIGVSTFGASLWVCEMVGSPSPISYVPSPFSNLPDNMDFMQRLTNLAMVTVERLIYDYYHIPKQVALYKKYFPNAKPSLPDLIRNVSLVLLNTHFSLSYPRPYAINMVEVGGMHLNRVKKPLPADLQEFLDSAKEGAIYFSMGSNIKGKTLDMDKVKAIIGVFRSLKQKVLWKWEDDVLPSKTSNIKISPWFPQDDILAHPNVKLFITHGGLLSTTEAIYHGVPIVAIPIFGDQPLNAARAEKAGFARVLSYDGLTEDLLREAVLDILNNNKYERNVKKISNLYRDQPTNPLDKAIYWVEYVARHKGAVHMHSAGQELNFIQYHNLDLFATIIIVLVIFLYLSKKVFRLVCKSRTQVTTPVKSRKEKSH</sequence>
<keyword evidence="2" id="KW-0328">Glycosyltransferase</keyword>
<dbReference type="Gene3D" id="3.40.50.2000">
    <property type="entry name" value="Glycogen Phosphorylase B"/>
    <property type="match status" value="3"/>
</dbReference>
<evidence type="ECO:0008006" key="7">
    <source>
        <dbReference type="Google" id="ProtNLM"/>
    </source>
</evidence>
<name>A0A7R8UHU2_HERIL</name>
<evidence type="ECO:0000256" key="4">
    <source>
        <dbReference type="SAM" id="Phobius"/>
    </source>
</evidence>
<comment type="similarity">
    <text evidence="1">Belongs to the UDP-glycosyltransferase family.</text>
</comment>
<keyword evidence="3" id="KW-0808">Transferase</keyword>
<organism evidence="5 6">
    <name type="scientific">Hermetia illucens</name>
    <name type="common">Black soldier fly</name>
    <dbReference type="NCBI Taxonomy" id="343691"/>
    <lineage>
        <taxon>Eukaryota</taxon>
        <taxon>Metazoa</taxon>
        <taxon>Ecdysozoa</taxon>
        <taxon>Arthropoda</taxon>
        <taxon>Hexapoda</taxon>
        <taxon>Insecta</taxon>
        <taxon>Pterygota</taxon>
        <taxon>Neoptera</taxon>
        <taxon>Endopterygota</taxon>
        <taxon>Diptera</taxon>
        <taxon>Brachycera</taxon>
        <taxon>Stratiomyomorpha</taxon>
        <taxon>Stratiomyidae</taxon>
        <taxon>Hermetiinae</taxon>
        <taxon>Hermetia</taxon>
    </lineage>
</organism>
<dbReference type="SUPFAM" id="SSF53756">
    <property type="entry name" value="UDP-Glycosyltransferase/glycogen phosphorylase"/>
    <property type="match status" value="2"/>
</dbReference>
<dbReference type="Proteomes" id="UP000594454">
    <property type="component" value="Chromosome 2"/>
</dbReference>
<evidence type="ECO:0000256" key="2">
    <source>
        <dbReference type="ARBA" id="ARBA00022676"/>
    </source>
</evidence>
<dbReference type="InterPro" id="IPR035595">
    <property type="entry name" value="UDP_glycos_trans_CS"/>
</dbReference>
<dbReference type="GO" id="GO:0008194">
    <property type="term" value="F:UDP-glycosyltransferase activity"/>
    <property type="evidence" value="ECO:0007669"/>
    <property type="project" value="InterPro"/>
</dbReference>
<dbReference type="FunFam" id="3.40.50.2000:FF:000144">
    <property type="entry name" value="UDP-glucuronosyltransferase"/>
    <property type="match status" value="1"/>
</dbReference>
<evidence type="ECO:0000256" key="3">
    <source>
        <dbReference type="ARBA" id="ARBA00022679"/>
    </source>
</evidence>
<keyword evidence="4" id="KW-0472">Membrane</keyword>
<dbReference type="PANTHER" id="PTHR48043">
    <property type="entry name" value="EG:EG0003.4 PROTEIN-RELATED"/>
    <property type="match status" value="1"/>
</dbReference>
<dbReference type="PANTHER" id="PTHR48043:SF159">
    <property type="entry name" value="EG:EG0003.4 PROTEIN-RELATED"/>
    <property type="match status" value="1"/>
</dbReference>
<dbReference type="CDD" id="cd03784">
    <property type="entry name" value="GT1_Gtf-like"/>
    <property type="match status" value="2"/>
</dbReference>
<dbReference type="InParanoid" id="A0A7R8UHU2"/>
<dbReference type="PROSITE" id="PS00375">
    <property type="entry name" value="UDPGT"/>
    <property type="match status" value="2"/>
</dbReference>
<reference evidence="5 6" key="1">
    <citation type="submission" date="2020-11" db="EMBL/GenBank/DDBJ databases">
        <authorList>
            <person name="Wallbank WR R."/>
            <person name="Pardo Diaz C."/>
            <person name="Kozak K."/>
            <person name="Martin S."/>
            <person name="Jiggins C."/>
            <person name="Moest M."/>
            <person name="Warren A I."/>
            <person name="Generalovic N T."/>
            <person name="Byers J.R.P. K."/>
            <person name="Montejo-Kovacevich G."/>
            <person name="Yen C E."/>
        </authorList>
    </citation>
    <scope>NUCLEOTIDE SEQUENCE [LARGE SCALE GENOMIC DNA]</scope>
</reference>
<gene>
    <name evidence="5" type="ORF">HERILL_LOCUS4196</name>
</gene>
<evidence type="ECO:0000256" key="1">
    <source>
        <dbReference type="ARBA" id="ARBA00009995"/>
    </source>
</evidence>
<dbReference type="InterPro" id="IPR002213">
    <property type="entry name" value="UDP_glucos_trans"/>
</dbReference>
<dbReference type="EMBL" id="LR899010">
    <property type="protein sequence ID" value="CAD7081071.1"/>
    <property type="molecule type" value="Genomic_DNA"/>
</dbReference>
<dbReference type="FunCoup" id="A0A7R8UHU2">
    <property type="interactions" value="479"/>
</dbReference>
<dbReference type="FunFam" id="3.40.50.2000:FF:000050">
    <property type="entry name" value="UDP-glucuronosyltransferase"/>
    <property type="match status" value="2"/>
</dbReference>
<keyword evidence="4" id="KW-1133">Transmembrane helix</keyword>
<feature type="transmembrane region" description="Helical" evidence="4">
    <location>
        <begin position="869"/>
        <end position="886"/>
    </location>
</feature>